<organism evidence="7 8">
    <name type="scientific">Mesoterricola sediminis</name>
    <dbReference type="NCBI Taxonomy" id="2927980"/>
    <lineage>
        <taxon>Bacteria</taxon>
        <taxon>Pseudomonadati</taxon>
        <taxon>Acidobacteriota</taxon>
        <taxon>Holophagae</taxon>
        <taxon>Holophagales</taxon>
        <taxon>Holophagaceae</taxon>
        <taxon>Mesoterricola</taxon>
    </lineage>
</organism>
<comment type="catalytic activity">
    <reaction evidence="2">
        <text>2 GTP = 3',3'-c-di-GMP + 2 diphosphate</text>
        <dbReference type="Rhea" id="RHEA:24898"/>
        <dbReference type="ChEBI" id="CHEBI:33019"/>
        <dbReference type="ChEBI" id="CHEBI:37565"/>
        <dbReference type="ChEBI" id="CHEBI:58805"/>
        <dbReference type="EC" id="2.7.7.65"/>
    </reaction>
</comment>
<accession>A0AA48KB17</accession>
<dbReference type="AlphaFoldDB" id="A0AA48KB17"/>
<dbReference type="GO" id="GO:0052621">
    <property type="term" value="F:diguanylate cyclase activity"/>
    <property type="evidence" value="ECO:0007669"/>
    <property type="project" value="UniProtKB-EC"/>
</dbReference>
<dbReference type="InterPro" id="IPR001789">
    <property type="entry name" value="Sig_transdc_resp-reg_receiver"/>
</dbReference>
<dbReference type="PANTHER" id="PTHR45138">
    <property type="entry name" value="REGULATORY COMPONENTS OF SENSORY TRANSDUCTION SYSTEM"/>
    <property type="match status" value="1"/>
</dbReference>
<dbReference type="NCBIfam" id="TIGR00254">
    <property type="entry name" value="GGDEF"/>
    <property type="match status" value="1"/>
</dbReference>
<evidence type="ECO:0000256" key="3">
    <source>
        <dbReference type="PROSITE-ProRule" id="PRU00169"/>
    </source>
</evidence>
<evidence type="ECO:0000259" key="5">
    <source>
        <dbReference type="PROSITE" id="PS50110"/>
    </source>
</evidence>
<gene>
    <name evidence="7" type="ORF">METESE_06070</name>
</gene>
<reference evidence="7" key="1">
    <citation type="journal article" date="2023" name="Int. J. Syst. Evol. Microbiol.">
        <title>Mesoterricola silvestris gen. nov., sp. nov., Mesoterricola sediminis sp. nov., Geothrix oryzae sp. nov., Geothrix edaphica sp. nov., Geothrix rubra sp. nov., and Geothrix limicola sp. nov., six novel members of Acidobacteriota isolated from soils.</title>
        <authorList>
            <person name="Itoh H."/>
            <person name="Sugisawa Y."/>
            <person name="Mise K."/>
            <person name="Xu Z."/>
            <person name="Kuniyasu M."/>
            <person name="Ushijima N."/>
            <person name="Kawano K."/>
            <person name="Kobayashi E."/>
            <person name="Shiratori Y."/>
            <person name="Masuda Y."/>
            <person name="Senoo K."/>
        </authorList>
    </citation>
    <scope>NUCLEOTIDE SEQUENCE</scope>
    <source>
        <strain evidence="7">W786</strain>
    </source>
</reference>
<dbReference type="PANTHER" id="PTHR45138:SF9">
    <property type="entry name" value="DIGUANYLATE CYCLASE DGCM-RELATED"/>
    <property type="match status" value="1"/>
</dbReference>
<feature type="domain" description="GGDEF" evidence="6">
    <location>
        <begin position="366"/>
        <end position="503"/>
    </location>
</feature>
<evidence type="ECO:0000256" key="2">
    <source>
        <dbReference type="ARBA" id="ARBA00034247"/>
    </source>
</evidence>
<dbReference type="SMART" id="SM00448">
    <property type="entry name" value="REC"/>
    <property type="match status" value="1"/>
</dbReference>
<dbReference type="InterPro" id="IPR011006">
    <property type="entry name" value="CheY-like_superfamily"/>
</dbReference>
<evidence type="ECO:0000313" key="7">
    <source>
        <dbReference type="EMBL" id="BDU75649.1"/>
    </source>
</evidence>
<keyword evidence="8" id="KW-1185">Reference proteome</keyword>
<dbReference type="Pfam" id="PF00990">
    <property type="entry name" value="GGDEF"/>
    <property type="match status" value="1"/>
</dbReference>
<feature type="domain" description="Response regulatory" evidence="5">
    <location>
        <begin position="208"/>
        <end position="323"/>
    </location>
</feature>
<dbReference type="InterPro" id="IPR043128">
    <property type="entry name" value="Rev_trsase/Diguanyl_cyclase"/>
</dbReference>
<dbReference type="Gene3D" id="3.40.50.2300">
    <property type="match status" value="1"/>
</dbReference>
<dbReference type="GO" id="GO:0000160">
    <property type="term" value="P:phosphorelay signal transduction system"/>
    <property type="evidence" value="ECO:0007669"/>
    <property type="project" value="InterPro"/>
</dbReference>
<dbReference type="EC" id="2.7.7.65" evidence="1"/>
<dbReference type="Pfam" id="PF00072">
    <property type="entry name" value="Response_reg"/>
    <property type="match status" value="1"/>
</dbReference>
<evidence type="ECO:0000313" key="8">
    <source>
        <dbReference type="Proteomes" id="UP001228113"/>
    </source>
</evidence>
<evidence type="ECO:0000259" key="6">
    <source>
        <dbReference type="PROSITE" id="PS50887"/>
    </source>
</evidence>
<proteinExistence type="predicted"/>
<dbReference type="InterPro" id="IPR029787">
    <property type="entry name" value="Nucleotide_cyclase"/>
</dbReference>
<dbReference type="FunFam" id="3.30.70.270:FF:000001">
    <property type="entry name" value="Diguanylate cyclase domain protein"/>
    <property type="match status" value="1"/>
</dbReference>
<dbReference type="GO" id="GO:0043709">
    <property type="term" value="P:cell adhesion involved in single-species biofilm formation"/>
    <property type="evidence" value="ECO:0007669"/>
    <property type="project" value="TreeGrafter"/>
</dbReference>
<dbReference type="SUPFAM" id="SSF55073">
    <property type="entry name" value="Nucleotide cyclase"/>
    <property type="match status" value="1"/>
</dbReference>
<sequence>MFDSLIVARMEGMAVEGASRAEPAETPRAATPGMGLDAPLVQALLAALDAHALVMDLDLRVSDYDPGLPSALGVTLGDGAPDLLPALVRTQASPKGWRPAGTPVPLDENGRHLWVFRDASALELREALEMGFLHELLSTIARRGPEGTTLPHLWELALDLYRERIARPLDVALRHEIPGGRAQEVLPPAGLGEPEPEPEGPGADPRPIVLVVDDSPMVRRLLRTVLGRDYRVLLAAGGEEALAAARDHQPAVILLDVLMPGMDGFQVCAALKEEPATREIPVLVLTALQGEAEEVRALEAGAIDFIQKPIIPATVLARVRNHVDLKAAQDRLQELAVLDPLTGIANRRAFDQTLGHEWQRSRREGKPLSLVMADVDCFKAYNDAYGHVRGDGCLREIAQVLRETLRRPADLVARFGGEEFICILPETDAAGARQVALALGEAVARLGIPHPGSEVAAHVTVSLGTATAIPTLADWAERLVVEADRAMYEAKRQAKAQARKPGPDPA</sequence>
<dbReference type="InterPro" id="IPR000160">
    <property type="entry name" value="GGDEF_dom"/>
</dbReference>
<keyword evidence="3" id="KW-0597">Phosphoprotein</keyword>
<dbReference type="KEGG" id="msea:METESE_06070"/>
<dbReference type="PROSITE" id="PS50110">
    <property type="entry name" value="RESPONSE_REGULATORY"/>
    <property type="match status" value="1"/>
</dbReference>
<dbReference type="EMBL" id="AP027081">
    <property type="protein sequence ID" value="BDU75649.1"/>
    <property type="molecule type" value="Genomic_DNA"/>
</dbReference>
<evidence type="ECO:0000256" key="4">
    <source>
        <dbReference type="SAM" id="MobiDB-lite"/>
    </source>
</evidence>
<dbReference type="InterPro" id="IPR050469">
    <property type="entry name" value="Diguanylate_Cyclase"/>
</dbReference>
<feature type="modified residue" description="4-aspartylphosphate" evidence="3">
    <location>
        <position position="256"/>
    </location>
</feature>
<feature type="region of interest" description="Disordered" evidence="4">
    <location>
        <begin position="182"/>
        <end position="208"/>
    </location>
</feature>
<evidence type="ECO:0000256" key="1">
    <source>
        <dbReference type="ARBA" id="ARBA00012528"/>
    </source>
</evidence>
<dbReference type="Proteomes" id="UP001228113">
    <property type="component" value="Chromosome"/>
</dbReference>
<dbReference type="GO" id="GO:0005886">
    <property type="term" value="C:plasma membrane"/>
    <property type="evidence" value="ECO:0007669"/>
    <property type="project" value="TreeGrafter"/>
</dbReference>
<dbReference type="GO" id="GO:1902201">
    <property type="term" value="P:negative regulation of bacterial-type flagellum-dependent cell motility"/>
    <property type="evidence" value="ECO:0007669"/>
    <property type="project" value="TreeGrafter"/>
</dbReference>
<name>A0AA48KB17_9BACT</name>
<dbReference type="Gene3D" id="3.30.70.270">
    <property type="match status" value="1"/>
</dbReference>
<dbReference type="PROSITE" id="PS50887">
    <property type="entry name" value="GGDEF"/>
    <property type="match status" value="1"/>
</dbReference>
<protein>
    <recommendedName>
        <fullName evidence="1">diguanylate cyclase</fullName>
        <ecNumber evidence="1">2.7.7.65</ecNumber>
    </recommendedName>
</protein>
<dbReference type="CDD" id="cd01949">
    <property type="entry name" value="GGDEF"/>
    <property type="match status" value="1"/>
</dbReference>
<dbReference type="SMART" id="SM00267">
    <property type="entry name" value="GGDEF"/>
    <property type="match status" value="1"/>
</dbReference>
<dbReference type="SUPFAM" id="SSF52172">
    <property type="entry name" value="CheY-like"/>
    <property type="match status" value="1"/>
</dbReference>